<dbReference type="Proteomes" id="UP000467841">
    <property type="component" value="Unassembled WGS sequence"/>
</dbReference>
<keyword evidence="2" id="KW-1185">Reference proteome</keyword>
<evidence type="ECO:0000313" key="2">
    <source>
        <dbReference type="Proteomes" id="UP000467841"/>
    </source>
</evidence>
<sequence length="129" mass="14735">MTPSTVSIDCRYHKVQTFPSMPIHLAGTIVGTINGKIYVTGYCNNDFKKVTMVVFRNTNVGARDYKARHGVRSHAKLTYKESTWGTDEMLNSKMWVGWCAEISLERRQGGEVWGKLSGVIRLWFLRIFS</sequence>
<organism evidence="1 2">
    <name type="scientific">Microthlaspi erraticum</name>
    <dbReference type="NCBI Taxonomy" id="1685480"/>
    <lineage>
        <taxon>Eukaryota</taxon>
        <taxon>Viridiplantae</taxon>
        <taxon>Streptophyta</taxon>
        <taxon>Embryophyta</taxon>
        <taxon>Tracheophyta</taxon>
        <taxon>Spermatophyta</taxon>
        <taxon>Magnoliopsida</taxon>
        <taxon>eudicotyledons</taxon>
        <taxon>Gunneridae</taxon>
        <taxon>Pentapetalae</taxon>
        <taxon>rosids</taxon>
        <taxon>malvids</taxon>
        <taxon>Brassicales</taxon>
        <taxon>Brassicaceae</taxon>
        <taxon>Coluteocarpeae</taxon>
        <taxon>Microthlaspi</taxon>
    </lineage>
</organism>
<evidence type="ECO:0000313" key="1">
    <source>
        <dbReference type="EMBL" id="CAA7038085.1"/>
    </source>
</evidence>
<name>A0A6D2JEG5_9BRAS</name>
<proteinExistence type="predicted"/>
<gene>
    <name evidence="1" type="ORF">MERR_LOCUS25320</name>
</gene>
<comment type="caution">
    <text evidence="1">The sequence shown here is derived from an EMBL/GenBank/DDBJ whole genome shotgun (WGS) entry which is preliminary data.</text>
</comment>
<dbReference type="AlphaFoldDB" id="A0A6D2JEG5"/>
<dbReference type="EMBL" id="CACVBM020001185">
    <property type="protein sequence ID" value="CAA7038085.1"/>
    <property type="molecule type" value="Genomic_DNA"/>
</dbReference>
<protein>
    <submittedName>
        <fullName evidence="1">Uncharacterized protein</fullName>
    </submittedName>
</protein>
<accession>A0A6D2JEG5</accession>
<reference evidence="1" key="1">
    <citation type="submission" date="2020-01" db="EMBL/GenBank/DDBJ databases">
        <authorList>
            <person name="Mishra B."/>
        </authorList>
    </citation>
    <scope>NUCLEOTIDE SEQUENCE [LARGE SCALE GENOMIC DNA]</scope>
</reference>